<sequence>MIIGELMVRNAGSPVRVLRGVAEVTVRARSAYYRGFLADDELAAQNRREVGDYERMIRSPDRVVRCAEVGAARSWVWEFNERARHVHRRFGWVADGHCRPGDPRIGTYRMLGYRLTI</sequence>
<evidence type="ECO:0000313" key="2">
    <source>
        <dbReference type="Proteomes" id="UP001156441"/>
    </source>
</evidence>
<dbReference type="EMBL" id="JAFFZE010000022">
    <property type="protein sequence ID" value="MCT2586854.1"/>
    <property type="molecule type" value="Genomic_DNA"/>
</dbReference>
<gene>
    <name evidence="1" type="ORF">JT362_27405</name>
</gene>
<proteinExistence type="predicted"/>
<comment type="caution">
    <text evidence="1">The sequence shown here is derived from an EMBL/GenBank/DDBJ whole genome shotgun (WGS) entry which is preliminary data.</text>
</comment>
<keyword evidence="2" id="KW-1185">Reference proteome</keyword>
<organism evidence="1 2">
    <name type="scientific">Actinophytocola gossypii</name>
    <dbReference type="NCBI Taxonomy" id="2812003"/>
    <lineage>
        <taxon>Bacteria</taxon>
        <taxon>Bacillati</taxon>
        <taxon>Actinomycetota</taxon>
        <taxon>Actinomycetes</taxon>
        <taxon>Pseudonocardiales</taxon>
        <taxon>Pseudonocardiaceae</taxon>
    </lineage>
</organism>
<accession>A0ABT2JHY8</accession>
<protein>
    <recommendedName>
        <fullName evidence="3">Transposase</fullName>
    </recommendedName>
</protein>
<name>A0ABT2JHY8_9PSEU</name>
<dbReference type="RefSeq" id="WP_260194719.1">
    <property type="nucleotide sequence ID" value="NZ_JAFFZE010000022.1"/>
</dbReference>
<evidence type="ECO:0000313" key="1">
    <source>
        <dbReference type="EMBL" id="MCT2586854.1"/>
    </source>
</evidence>
<dbReference type="Proteomes" id="UP001156441">
    <property type="component" value="Unassembled WGS sequence"/>
</dbReference>
<evidence type="ECO:0008006" key="3">
    <source>
        <dbReference type="Google" id="ProtNLM"/>
    </source>
</evidence>
<reference evidence="1 2" key="1">
    <citation type="submission" date="2021-02" db="EMBL/GenBank/DDBJ databases">
        <title>Actinophytocola xerophila sp. nov., isolated from soil of cotton cropping field.</title>
        <authorList>
            <person name="Huang R."/>
            <person name="Chen X."/>
            <person name="Ge X."/>
            <person name="Liu W."/>
        </authorList>
    </citation>
    <scope>NUCLEOTIDE SEQUENCE [LARGE SCALE GENOMIC DNA]</scope>
    <source>
        <strain evidence="1 2">S1-96</strain>
    </source>
</reference>